<organism evidence="4 5">
    <name type="scientific">Acanthamoeba polyphaga mimivirus Kroon</name>
    <dbReference type="NCBI Taxonomy" id="3069720"/>
    <lineage>
        <taxon>Viruses</taxon>
        <taxon>Varidnaviria</taxon>
        <taxon>Bamfordvirae</taxon>
        <taxon>Nucleocytoviricota</taxon>
        <taxon>Megaviricetes</taxon>
        <taxon>Imitervirales</taxon>
        <taxon>Mimiviridae</taxon>
        <taxon>Megamimivirinae</taxon>
        <taxon>Mimivirus</taxon>
        <taxon>Mimivirus lagoaense</taxon>
    </lineage>
</organism>
<dbReference type="GO" id="GO:0006508">
    <property type="term" value="P:proteolysis"/>
    <property type="evidence" value="ECO:0007669"/>
    <property type="project" value="UniProtKB-KW"/>
</dbReference>
<dbReference type="GO" id="GO:0008234">
    <property type="term" value="F:cysteine-type peptidase activity"/>
    <property type="evidence" value="ECO:0007669"/>
    <property type="project" value="InterPro"/>
</dbReference>
<dbReference type="KEGG" id="vg:80513886"/>
<accession>A0A0G2Y2W3</accession>
<name>A0A0G2Y2W3_9VIRU</name>
<dbReference type="Proteomes" id="UP000240461">
    <property type="component" value="Segment"/>
</dbReference>
<reference evidence="4 5" key="1">
    <citation type="submission" date="2014-10" db="EMBL/GenBank/DDBJ databases">
        <title>Pan-genome analysis of Brazilian lineage A amoebal mimiviruses.</title>
        <authorList>
            <person name="Assis F.L."/>
            <person name="Abrahao J.S."/>
            <person name="Kroon E.G."/>
            <person name="Dornas F.P."/>
            <person name="Andrade K.R."/>
            <person name="Borato P.V.M."/>
            <person name="Pilotto M.R."/>
            <person name="Benamar S."/>
            <person name="LaScola B."/>
            <person name="Colson P."/>
        </authorList>
    </citation>
    <scope>NUCLEOTIDE SEQUENCE [LARGE SCALE GENOMIC DNA]</scope>
    <source>
        <strain evidence="4 5">Kroon</strain>
    </source>
</reference>
<dbReference type="InterPro" id="IPR003653">
    <property type="entry name" value="Peptidase_C48_C"/>
</dbReference>
<dbReference type="InterPro" id="IPR038765">
    <property type="entry name" value="Papain-like_cys_pep_sf"/>
</dbReference>
<evidence type="ECO:0000313" key="4">
    <source>
        <dbReference type="EMBL" id="AKI80088.1"/>
    </source>
</evidence>
<dbReference type="Pfam" id="PF02902">
    <property type="entry name" value="Peptidase_C48"/>
    <property type="match status" value="1"/>
</dbReference>
<dbReference type="SUPFAM" id="SSF54001">
    <property type="entry name" value="Cysteine proteinases"/>
    <property type="match status" value="1"/>
</dbReference>
<keyword evidence="5" id="KW-1185">Reference proteome</keyword>
<evidence type="ECO:0000313" key="5">
    <source>
        <dbReference type="Proteomes" id="UP000240461"/>
    </source>
</evidence>
<evidence type="ECO:0000256" key="1">
    <source>
        <dbReference type="ARBA" id="ARBA00022670"/>
    </source>
</evidence>
<protein>
    <submittedName>
        <fullName evidence="4">Thiol protease</fullName>
    </submittedName>
</protein>
<keyword evidence="1 4" id="KW-0645">Protease</keyword>
<feature type="domain" description="Ubiquitin-like protease family profile" evidence="3">
    <location>
        <begin position="165"/>
        <end position="269"/>
    </location>
</feature>
<dbReference type="Gene3D" id="3.40.395.10">
    <property type="entry name" value="Adenoviral Proteinase, Chain A"/>
    <property type="match status" value="1"/>
</dbReference>
<keyword evidence="2" id="KW-0378">Hydrolase</keyword>
<proteinExistence type="predicted"/>
<dbReference type="EMBL" id="KM982402">
    <property type="protein sequence ID" value="AKI80088.1"/>
    <property type="molecule type" value="Genomic_DNA"/>
</dbReference>
<evidence type="ECO:0000259" key="3">
    <source>
        <dbReference type="Pfam" id="PF02902"/>
    </source>
</evidence>
<evidence type="ECO:0000256" key="2">
    <source>
        <dbReference type="ARBA" id="ARBA00022801"/>
    </source>
</evidence>
<sequence>MNICGPQRYDKENNTCFNTEQLVEMAKAYNRYLSKTKLNPSRNYHFGDADLINIKSDKKYLLKQFKDRFGKICGSDEICLTHQAFMGELVGEMKDDILFGTFRSEGPSKSTEWLSTIDINQIMVPYENIYPNFKFIGAVPADCGQVSVCPLYNINYDKLMDEGINYIATIFNHDRYGQPGSHWVAMFVDINNGKLYYCDSNGKEPTKYIENSIENFSQFYKRKTGNNIIYKYNKNSYQKDGSECGVYSCNFIIRMLSGEPFDNIVNNSLSFQEINSCRNVYFRNQPSKFKPHKLCDPTNFGK</sequence>